<evidence type="ECO:0000313" key="2">
    <source>
        <dbReference type="Proteomes" id="UP001341281"/>
    </source>
</evidence>
<dbReference type="Proteomes" id="UP001341281">
    <property type="component" value="Chromosome 01"/>
</dbReference>
<organism evidence="1 2">
    <name type="scientific">Paspalum notatum var. saurae</name>
    <dbReference type="NCBI Taxonomy" id="547442"/>
    <lineage>
        <taxon>Eukaryota</taxon>
        <taxon>Viridiplantae</taxon>
        <taxon>Streptophyta</taxon>
        <taxon>Embryophyta</taxon>
        <taxon>Tracheophyta</taxon>
        <taxon>Spermatophyta</taxon>
        <taxon>Magnoliopsida</taxon>
        <taxon>Liliopsida</taxon>
        <taxon>Poales</taxon>
        <taxon>Poaceae</taxon>
        <taxon>PACMAD clade</taxon>
        <taxon>Panicoideae</taxon>
        <taxon>Andropogonodae</taxon>
        <taxon>Paspaleae</taxon>
        <taxon>Paspalinae</taxon>
        <taxon>Paspalum</taxon>
    </lineage>
</organism>
<reference evidence="1 2" key="1">
    <citation type="submission" date="2024-02" db="EMBL/GenBank/DDBJ databases">
        <title>High-quality chromosome-scale genome assembly of Pensacola bahiagrass (Paspalum notatum Flugge var. saurae).</title>
        <authorList>
            <person name="Vega J.M."/>
            <person name="Podio M."/>
            <person name="Orjuela J."/>
            <person name="Siena L.A."/>
            <person name="Pessino S.C."/>
            <person name="Combes M.C."/>
            <person name="Mariac C."/>
            <person name="Albertini E."/>
            <person name="Pupilli F."/>
            <person name="Ortiz J.P.A."/>
            <person name="Leblanc O."/>
        </authorList>
    </citation>
    <scope>NUCLEOTIDE SEQUENCE [LARGE SCALE GENOMIC DNA]</scope>
    <source>
        <strain evidence="1">R1</strain>
        <tissue evidence="1">Leaf</tissue>
    </source>
</reference>
<keyword evidence="2" id="KW-1185">Reference proteome</keyword>
<gene>
    <name evidence="1" type="ORF">U9M48_005611</name>
</gene>
<dbReference type="AlphaFoldDB" id="A0AAQ3PMR7"/>
<protein>
    <submittedName>
        <fullName evidence="1">Uncharacterized protein</fullName>
    </submittedName>
</protein>
<name>A0AAQ3PMR7_PASNO</name>
<proteinExistence type="predicted"/>
<accession>A0AAQ3PMR7</accession>
<sequence>MAIPWGSADTKGRMAPRSCSPLVPPLPWRPHQFHDYLSGSADLCSPMKTVFRIKSIDHCHHSGVPYLWGEKK</sequence>
<dbReference type="EMBL" id="CP144745">
    <property type="protein sequence ID" value="WVZ54867.1"/>
    <property type="molecule type" value="Genomic_DNA"/>
</dbReference>
<evidence type="ECO:0000313" key="1">
    <source>
        <dbReference type="EMBL" id="WVZ54867.1"/>
    </source>
</evidence>